<feature type="binding site" evidence="8">
    <location>
        <position position="242"/>
    </location>
    <ligand>
        <name>Zn(2+)</name>
        <dbReference type="ChEBI" id="CHEBI:29105"/>
        <label>1</label>
    </ligand>
</feature>
<sequence>MNIQPNESYILDILKKLLDTPSPSGFTRDVMKIILSEAESLSIPFSQNEKGGALLTLKGKDSSRCIAISAHVDTLGAMVRAINSNGTLAITSVGGFMMNSIENEYCIIHTRSGKNYTGTILSSHPSVHVYSDAREYKRDEKNMEIRIDELVENKEDVQKLGISVGDYISFDARAVVTPSGYVKSRHLDDKASVAALFGLLESSRREGWTPRHDLVLLISNYEEVGHGAAWIPDGVHEMIAVDMGAIGDNLSCKETDVSICAKDSSGPYDYDMTGRLIELAKEINIPYVVDIYPHYGSDASAALQAGHNIRAALIGPGVHASHAMERTHKQAIFNTTKLLAAYVAGE</sequence>
<comment type="cofactor">
    <cofactor evidence="8">
        <name>a divalent metal cation</name>
        <dbReference type="ChEBI" id="CHEBI:60240"/>
    </cofactor>
    <text evidence="8">Binds 2 divalent metal cations per subunit.</text>
</comment>
<dbReference type="InterPro" id="IPR023367">
    <property type="entry name" value="Peptidase_M42_dom2"/>
</dbReference>
<proteinExistence type="inferred from homology"/>
<dbReference type="Proteomes" id="UP000198972">
    <property type="component" value="Unassembled WGS sequence"/>
</dbReference>
<dbReference type="PIRSF" id="PIRSF001123">
    <property type="entry name" value="PepA_GA"/>
    <property type="match status" value="1"/>
</dbReference>
<evidence type="ECO:0000256" key="1">
    <source>
        <dbReference type="ARBA" id="ARBA00006272"/>
    </source>
</evidence>
<feature type="binding site" evidence="8">
    <location>
        <position position="188"/>
    </location>
    <ligand>
        <name>Zn(2+)</name>
        <dbReference type="ChEBI" id="CHEBI:29105"/>
        <label>2</label>
    </ligand>
</feature>
<keyword evidence="4 8" id="KW-0479">Metal-binding</keyword>
<feature type="binding site" evidence="8">
    <location>
        <position position="322"/>
    </location>
    <ligand>
        <name>Zn(2+)</name>
        <dbReference type="ChEBI" id="CHEBI:29105"/>
        <label>2</label>
    </ligand>
</feature>
<reference evidence="10 11" key="1">
    <citation type="submission" date="2016-10" db="EMBL/GenBank/DDBJ databases">
        <authorList>
            <person name="de Groot N.N."/>
        </authorList>
    </citation>
    <scope>NUCLEOTIDE SEQUENCE [LARGE SCALE GENOMIC DNA]</scope>
    <source>
        <strain evidence="10 11">DSM 28129</strain>
    </source>
</reference>
<dbReference type="OrthoDB" id="361940at2"/>
<dbReference type="Gene3D" id="2.40.30.40">
    <property type="entry name" value="Peptidase M42, domain 2"/>
    <property type="match status" value="1"/>
</dbReference>
<evidence type="ECO:0000256" key="5">
    <source>
        <dbReference type="ARBA" id="ARBA00022801"/>
    </source>
</evidence>
<dbReference type="Pfam" id="PF05343">
    <property type="entry name" value="Peptidase_M42"/>
    <property type="match status" value="1"/>
</dbReference>
<evidence type="ECO:0000256" key="6">
    <source>
        <dbReference type="PIRNR" id="PIRNR001123"/>
    </source>
</evidence>
<evidence type="ECO:0000256" key="3">
    <source>
        <dbReference type="ARBA" id="ARBA00022670"/>
    </source>
</evidence>
<keyword evidence="2 10" id="KW-0031">Aminopeptidase</keyword>
<feature type="coiled-coil region" evidence="9">
    <location>
        <begin position="133"/>
        <end position="160"/>
    </location>
</feature>
<dbReference type="EMBL" id="FNBG01000014">
    <property type="protein sequence ID" value="SDF64655.1"/>
    <property type="molecule type" value="Genomic_DNA"/>
</dbReference>
<dbReference type="PANTHER" id="PTHR32481">
    <property type="entry name" value="AMINOPEPTIDASE"/>
    <property type="match status" value="1"/>
</dbReference>
<evidence type="ECO:0000256" key="2">
    <source>
        <dbReference type="ARBA" id="ARBA00022438"/>
    </source>
</evidence>
<comment type="similarity">
    <text evidence="1 6">Belongs to the peptidase M42 family.</text>
</comment>
<dbReference type="InterPro" id="IPR051464">
    <property type="entry name" value="Peptidase_M42_aminopept"/>
</dbReference>
<dbReference type="GO" id="GO:0004177">
    <property type="term" value="F:aminopeptidase activity"/>
    <property type="evidence" value="ECO:0007669"/>
    <property type="project" value="UniProtKB-UniRule"/>
</dbReference>
<evidence type="ECO:0000256" key="9">
    <source>
        <dbReference type="SAM" id="Coils"/>
    </source>
</evidence>
<dbReference type="InterPro" id="IPR008007">
    <property type="entry name" value="Peptidase_M42"/>
</dbReference>
<dbReference type="AlphaFoldDB" id="A0A1G7MS79"/>
<keyword evidence="5" id="KW-0378">Hydrolase</keyword>
<dbReference type="Gene3D" id="3.40.630.10">
    <property type="entry name" value="Zn peptidases"/>
    <property type="match status" value="1"/>
</dbReference>
<protein>
    <submittedName>
        <fullName evidence="10">Putative aminopeptidase FrvX</fullName>
    </submittedName>
</protein>
<feature type="binding site" evidence="8">
    <location>
        <position position="223"/>
    </location>
    <ligand>
        <name>Zn(2+)</name>
        <dbReference type="ChEBI" id="CHEBI:29105"/>
        <label>2</label>
    </ligand>
</feature>
<accession>A0A1G7MS79</accession>
<name>A0A1G7MS79_9BACL</name>
<dbReference type="GO" id="GO:0046872">
    <property type="term" value="F:metal ion binding"/>
    <property type="evidence" value="ECO:0007669"/>
    <property type="project" value="UniProtKB-UniRule"/>
</dbReference>
<keyword evidence="9" id="KW-0175">Coiled coil</keyword>
<dbReference type="CDD" id="cd05657">
    <property type="entry name" value="M42_glucanase_like"/>
    <property type="match status" value="1"/>
</dbReference>
<dbReference type="GO" id="GO:0006508">
    <property type="term" value="P:proteolysis"/>
    <property type="evidence" value="ECO:0007669"/>
    <property type="project" value="UniProtKB-KW"/>
</dbReference>
<dbReference type="RefSeq" id="WP_091230991.1">
    <property type="nucleotide sequence ID" value="NZ_FNBG01000014.1"/>
</dbReference>
<evidence type="ECO:0000256" key="4">
    <source>
        <dbReference type="ARBA" id="ARBA00022723"/>
    </source>
</evidence>
<evidence type="ECO:0000313" key="11">
    <source>
        <dbReference type="Proteomes" id="UP000198972"/>
    </source>
</evidence>
<evidence type="ECO:0000313" key="10">
    <source>
        <dbReference type="EMBL" id="SDF64655.1"/>
    </source>
</evidence>
<feature type="binding site" evidence="8">
    <location>
        <position position="71"/>
    </location>
    <ligand>
        <name>Zn(2+)</name>
        <dbReference type="ChEBI" id="CHEBI:29105"/>
        <label>1</label>
    </ligand>
</feature>
<dbReference type="STRING" id="670482.SAMN04488542_11472"/>
<dbReference type="PANTHER" id="PTHR32481:SF7">
    <property type="entry name" value="AMINOPEPTIDASE YHFE-RELATED"/>
    <property type="match status" value="1"/>
</dbReference>
<keyword evidence="3" id="KW-0645">Protease</keyword>
<feature type="active site" description="Proton acceptor" evidence="7">
    <location>
        <position position="222"/>
    </location>
</feature>
<organism evidence="10 11">
    <name type="scientific">Fontibacillus panacisegetis</name>
    <dbReference type="NCBI Taxonomy" id="670482"/>
    <lineage>
        <taxon>Bacteria</taxon>
        <taxon>Bacillati</taxon>
        <taxon>Bacillota</taxon>
        <taxon>Bacilli</taxon>
        <taxon>Bacillales</taxon>
        <taxon>Paenibacillaceae</taxon>
        <taxon>Fontibacillus</taxon>
    </lineage>
</organism>
<gene>
    <name evidence="10" type="ORF">SAMN04488542_11472</name>
</gene>
<keyword evidence="11" id="KW-1185">Reference proteome</keyword>
<evidence type="ECO:0000256" key="8">
    <source>
        <dbReference type="PIRSR" id="PIRSR001123-2"/>
    </source>
</evidence>
<feature type="binding site" evidence="8">
    <location>
        <position position="188"/>
    </location>
    <ligand>
        <name>Zn(2+)</name>
        <dbReference type="ChEBI" id="CHEBI:29105"/>
        <label>1</label>
    </ligand>
</feature>
<dbReference type="SUPFAM" id="SSF53187">
    <property type="entry name" value="Zn-dependent exopeptidases"/>
    <property type="match status" value="1"/>
</dbReference>
<evidence type="ECO:0000256" key="7">
    <source>
        <dbReference type="PIRSR" id="PIRSR001123-1"/>
    </source>
</evidence>
<dbReference type="SUPFAM" id="SSF101821">
    <property type="entry name" value="Aminopeptidase/glucanase lid domain"/>
    <property type="match status" value="1"/>
</dbReference>